<dbReference type="PROSITE" id="PS51257">
    <property type="entry name" value="PROKAR_LIPOPROTEIN"/>
    <property type="match status" value="1"/>
</dbReference>
<dbReference type="Proteomes" id="UP000317318">
    <property type="component" value="Chromosome"/>
</dbReference>
<protein>
    <submittedName>
        <fullName evidence="4">Cobalt-zinc-cadmium resistance protein CzcC</fullName>
    </submittedName>
</protein>
<organism evidence="4 5">
    <name type="scientific">Stratiformator vulcanicus</name>
    <dbReference type="NCBI Taxonomy" id="2527980"/>
    <lineage>
        <taxon>Bacteria</taxon>
        <taxon>Pseudomonadati</taxon>
        <taxon>Planctomycetota</taxon>
        <taxon>Planctomycetia</taxon>
        <taxon>Planctomycetales</taxon>
        <taxon>Planctomycetaceae</taxon>
        <taxon>Stratiformator</taxon>
    </lineage>
</organism>
<evidence type="ECO:0000256" key="2">
    <source>
        <dbReference type="SAM" id="Coils"/>
    </source>
</evidence>
<dbReference type="InterPro" id="IPR010131">
    <property type="entry name" value="MdtP/NodT-like"/>
</dbReference>
<feature type="chain" id="PRO_5022049099" evidence="3">
    <location>
        <begin position="27"/>
        <end position="529"/>
    </location>
</feature>
<dbReference type="KEGG" id="svp:Pan189_05070"/>
<dbReference type="InterPro" id="IPR003423">
    <property type="entry name" value="OMP_efflux"/>
</dbReference>
<reference evidence="4 5" key="1">
    <citation type="submission" date="2019-02" db="EMBL/GenBank/DDBJ databases">
        <title>Deep-cultivation of Planctomycetes and their phenomic and genomic characterization uncovers novel biology.</title>
        <authorList>
            <person name="Wiegand S."/>
            <person name="Jogler M."/>
            <person name="Boedeker C."/>
            <person name="Pinto D."/>
            <person name="Vollmers J."/>
            <person name="Rivas-Marin E."/>
            <person name="Kohn T."/>
            <person name="Peeters S.H."/>
            <person name="Heuer A."/>
            <person name="Rast P."/>
            <person name="Oberbeckmann S."/>
            <person name="Bunk B."/>
            <person name="Jeske O."/>
            <person name="Meyerdierks A."/>
            <person name="Storesund J.E."/>
            <person name="Kallscheuer N."/>
            <person name="Luecker S."/>
            <person name="Lage O.M."/>
            <person name="Pohl T."/>
            <person name="Merkel B.J."/>
            <person name="Hornburger P."/>
            <person name="Mueller R.-W."/>
            <person name="Bruemmer F."/>
            <person name="Labrenz M."/>
            <person name="Spormann A.M."/>
            <person name="Op den Camp H."/>
            <person name="Overmann J."/>
            <person name="Amann R."/>
            <person name="Jetten M.S.M."/>
            <person name="Mascher T."/>
            <person name="Medema M.H."/>
            <person name="Devos D.P."/>
            <person name="Kaster A.-K."/>
            <person name="Ovreas L."/>
            <person name="Rohde M."/>
            <person name="Galperin M.Y."/>
            <person name="Jogler C."/>
        </authorList>
    </citation>
    <scope>NUCLEOTIDE SEQUENCE [LARGE SCALE GENOMIC DNA]</scope>
    <source>
        <strain evidence="4 5">Pan189</strain>
    </source>
</reference>
<dbReference type="GO" id="GO:0015562">
    <property type="term" value="F:efflux transmembrane transporter activity"/>
    <property type="evidence" value="ECO:0007669"/>
    <property type="project" value="InterPro"/>
</dbReference>
<keyword evidence="5" id="KW-1185">Reference proteome</keyword>
<feature type="signal peptide" evidence="3">
    <location>
        <begin position="1"/>
        <end position="26"/>
    </location>
</feature>
<dbReference type="Pfam" id="PF02321">
    <property type="entry name" value="OEP"/>
    <property type="match status" value="1"/>
</dbReference>
<dbReference type="EMBL" id="CP036268">
    <property type="protein sequence ID" value="QDT36152.1"/>
    <property type="molecule type" value="Genomic_DNA"/>
</dbReference>
<keyword evidence="2" id="KW-0175">Coiled coil</keyword>
<proteinExistence type="inferred from homology"/>
<comment type="similarity">
    <text evidence="1">Belongs to the outer membrane factor (OMF) (TC 1.B.17) family.</text>
</comment>
<dbReference type="RefSeq" id="WP_310820982.1">
    <property type="nucleotide sequence ID" value="NZ_CP036268.1"/>
</dbReference>
<evidence type="ECO:0000256" key="3">
    <source>
        <dbReference type="SAM" id="SignalP"/>
    </source>
</evidence>
<dbReference type="PANTHER" id="PTHR30203">
    <property type="entry name" value="OUTER MEMBRANE CATION EFFLUX PROTEIN"/>
    <property type="match status" value="1"/>
</dbReference>
<evidence type="ECO:0000313" key="5">
    <source>
        <dbReference type="Proteomes" id="UP000317318"/>
    </source>
</evidence>
<dbReference type="SUPFAM" id="SSF56954">
    <property type="entry name" value="Outer membrane efflux proteins (OEP)"/>
    <property type="match status" value="1"/>
</dbReference>
<gene>
    <name evidence="4" type="primary">czcC</name>
    <name evidence="4" type="ORF">Pan189_05070</name>
</gene>
<evidence type="ECO:0000313" key="4">
    <source>
        <dbReference type="EMBL" id="QDT36152.1"/>
    </source>
</evidence>
<dbReference type="Gene3D" id="1.20.1600.10">
    <property type="entry name" value="Outer membrane efflux proteins (OEP)"/>
    <property type="match status" value="1"/>
</dbReference>
<sequence precursor="true">MYRTPLMAATVLLLIAAVSCTTVDVAKTRTDVSVEPTNDRVANHLAESPAKSTSGLAKINIEVASADQSNFAPESSASEVSEADSIRTIAYEDFSIAALPPSPADRESDEFIVDDPPASRSEHRSLMLDEAEATALASNPTLQIAAWQKRSANGMAVQQGLKPNTQLIYSGNEIGIDGAAGQQGVMLSQLFVTADKLGLARSVGSWDAQEANWIYQTQRQRVLNDVRSAFYQALGAQKRVEIARRLDAISLKGLESTDAIVKAGEAGLPDKLQAETQLAEIQILLRNAEIDFEAAKRQLAGFMGVDSLGDVILHGSLEATELPEHQFEIAYERLIANSPEIQRASTRIQRSRNNVALQERWEIPNVTTQAGVAYDDAADVTIANVQATVMLPCHNRNQGNIAAAQAELASNAFEVDRIRRNLSNRLAVSMQNYDRARQQAETYRDVLIPKVDRTLDLIDQGYRAGQFNFLRVLTARQQFFKTNLEYVNVLVAANQAAVQIDGLVLSGGLTAVEAPQSPQGLRDFVLGNR</sequence>
<dbReference type="AlphaFoldDB" id="A0A517QWV9"/>
<dbReference type="PANTHER" id="PTHR30203:SF24">
    <property type="entry name" value="BLR4935 PROTEIN"/>
    <property type="match status" value="1"/>
</dbReference>
<keyword evidence="3" id="KW-0732">Signal</keyword>
<name>A0A517QWV9_9PLAN</name>
<accession>A0A517QWV9</accession>
<feature type="coiled-coil region" evidence="2">
    <location>
        <begin position="271"/>
        <end position="298"/>
    </location>
</feature>
<evidence type="ECO:0000256" key="1">
    <source>
        <dbReference type="ARBA" id="ARBA00007613"/>
    </source>
</evidence>